<evidence type="ECO:0000256" key="2">
    <source>
        <dbReference type="ARBA" id="ARBA00012725"/>
    </source>
</evidence>
<evidence type="ECO:0000256" key="6">
    <source>
        <dbReference type="ARBA" id="ARBA00024481"/>
    </source>
</evidence>
<evidence type="ECO:0000256" key="8">
    <source>
        <dbReference type="ARBA" id="ARBA00045867"/>
    </source>
</evidence>
<accession>A0A8J1UX93</accession>
<dbReference type="GO" id="GO:0005634">
    <property type="term" value="C:nucleus"/>
    <property type="evidence" value="ECO:0007669"/>
    <property type="project" value="TreeGrafter"/>
</dbReference>
<dbReference type="PANTHER" id="PTHR11096">
    <property type="entry name" value="RNA 3' TERMINAL PHOSPHATE CYCLASE"/>
    <property type="match status" value="1"/>
</dbReference>
<dbReference type="EC" id="6.5.1.4" evidence="2"/>
<dbReference type="InterPro" id="IPR000228">
    <property type="entry name" value="RNA3'_term_phos_cyc"/>
</dbReference>
<proteinExistence type="inferred from homology"/>
<dbReference type="GO" id="GO:0003963">
    <property type="term" value="F:RNA-3'-phosphate cyclase activity"/>
    <property type="evidence" value="ECO:0007669"/>
    <property type="project" value="UniProtKB-EC"/>
</dbReference>
<comment type="caution">
    <text evidence="9">The sequence shown here is derived from an EMBL/GenBank/DDBJ whole genome shotgun (WGS) entry which is preliminary data.</text>
</comment>
<dbReference type="PIRSF" id="PIRSF005378">
    <property type="entry name" value="RNA3'_term_phos_cycl_euk"/>
    <property type="match status" value="1"/>
</dbReference>
<organism evidence="9 10">
    <name type="scientific">Owenia fusiformis</name>
    <name type="common">Polychaete worm</name>
    <dbReference type="NCBI Taxonomy" id="6347"/>
    <lineage>
        <taxon>Eukaryota</taxon>
        <taxon>Metazoa</taxon>
        <taxon>Spiralia</taxon>
        <taxon>Lophotrochozoa</taxon>
        <taxon>Annelida</taxon>
        <taxon>Polychaeta</taxon>
        <taxon>Sedentaria</taxon>
        <taxon>Canalipalpata</taxon>
        <taxon>Sabellida</taxon>
        <taxon>Oweniida</taxon>
        <taxon>Oweniidae</taxon>
        <taxon>Owenia</taxon>
    </lineage>
</organism>
<dbReference type="Proteomes" id="UP000749559">
    <property type="component" value="Unassembled WGS sequence"/>
</dbReference>
<dbReference type="FunFam" id="3.30.360.20:FF:000002">
    <property type="entry name" value="RNA terminal phosphate cyclase-like 1"/>
    <property type="match status" value="1"/>
</dbReference>
<dbReference type="SUPFAM" id="SSF52913">
    <property type="entry name" value="RNA 3'-terminal phosphate cyclase, RPTC, insert domain"/>
    <property type="match status" value="1"/>
</dbReference>
<dbReference type="InterPro" id="IPR020719">
    <property type="entry name" value="RNA3'_term_phos_cycl-like_CS"/>
</dbReference>
<evidence type="ECO:0000256" key="3">
    <source>
        <dbReference type="ARBA" id="ARBA00021428"/>
    </source>
</evidence>
<dbReference type="InterPro" id="IPR013791">
    <property type="entry name" value="RNA3'-term_phos_cycl_insert"/>
</dbReference>
<evidence type="ECO:0000313" key="9">
    <source>
        <dbReference type="EMBL" id="CAH1772764.1"/>
    </source>
</evidence>
<dbReference type="InterPro" id="IPR013792">
    <property type="entry name" value="RNA3'P_cycl/enolpyr_Trfase_a/b"/>
</dbReference>
<dbReference type="AlphaFoldDB" id="A0A8J1UX93"/>
<dbReference type="SUPFAM" id="SSF55205">
    <property type="entry name" value="EPT/RTPC-like"/>
    <property type="match status" value="2"/>
</dbReference>
<dbReference type="PROSITE" id="PS01287">
    <property type="entry name" value="RTC"/>
    <property type="match status" value="1"/>
</dbReference>
<dbReference type="InterPro" id="IPR036553">
    <property type="entry name" value="RPTC_insert"/>
</dbReference>
<evidence type="ECO:0000313" key="10">
    <source>
        <dbReference type="Proteomes" id="UP000749559"/>
    </source>
</evidence>
<comment type="catalytic activity">
    <reaction evidence="6">
        <text>a 3'-end 3'-phospho-ribonucleotide-RNA + ATP = a 3'-end 2',3'-cyclophospho-ribonucleotide-RNA + AMP + diphosphate</text>
        <dbReference type="Rhea" id="RHEA:23976"/>
        <dbReference type="Rhea" id="RHEA-COMP:10463"/>
        <dbReference type="Rhea" id="RHEA-COMP:10464"/>
        <dbReference type="ChEBI" id="CHEBI:30616"/>
        <dbReference type="ChEBI" id="CHEBI:33019"/>
        <dbReference type="ChEBI" id="CHEBI:83062"/>
        <dbReference type="ChEBI" id="CHEBI:83064"/>
        <dbReference type="ChEBI" id="CHEBI:456215"/>
        <dbReference type="EC" id="6.5.1.4"/>
    </reaction>
</comment>
<dbReference type="InterPro" id="IPR037136">
    <property type="entry name" value="RNA3'_phos_cyclase_dom_sf"/>
</dbReference>
<dbReference type="GO" id="GO:0006396">
    <property type="term" value="P:RNA processing"/>
    <property type="evidence" value="ECO:0007669"/>
    <property type="project" value="InterPro"/>
</dbReference>
<dbReference type="HAMAP" id="MF_00200">
    <property type="entry name" value="RTC"/>
    <property type="match status" value="1"/>
</dbReference>
<reference evidence="9" key="1">
    <citation type="submission" date="2022-03" db="EMBL/GenBank/DDBJ databases">
        <authorList>
            <person name="Martin C."/>
        </authorList>
    </citation>
    <scope>NUCLEOTIDE SEQUENCE</scope>
</reference>
<keyword evidence="10" id="KW-1185">Reference proteome</keyword>
<keyword evidence="4" id="KW-0436">Ligase</keyword>
<evidence type="ECO:0000256" key="1">
    <source>
        <dbReference type="ARBA" id="ARBA00009206"/>
    </source>
</evidence>
<dbReference type="InterPro" id="IPR017770">
    <property type="entry name" value="RNA3'_term_phos_cyc_type_1"/>
</dbReference>
<dbReference type="EMBL" id="CAIIXF020000001">
    <property type="protein sequence ID" value="CAH1772764.1"/>
    <property type="molecule type" value="Genomic_DNA"/>
</dbReference>
<comment type="function">
    <text evidence="8">Catalyzes the conversion of 3'-phosphate to a 2',3'-cyclic phosphodiester at the end of RNA. The mechanism of action of the enzyme occurs in 3 steps: (A) adenylation of the enzyme by ATP; (B) transfer of adenylate to an RNA-N3'P to produce RNA-N3'PP5'A; (C) and attack of the adjacent 2'-hydroxyl on the 3'-phosphorus in the diester linkage to produce the cyclic end product. Likely functions in some aspects of cellular RNA processing. Function plays an important role in regulating axon regeneration by inhibiting central nervous system (CNS) axon regeneration following optic nerve injury.</text>
</comment>
<evidence type="ECO:0000256" key="7">
    <source>
        <dbReference type="ARBA" id="ARBA00032543"/>
    </source>
</evidence>
<dbReference type="NCBIfam" id="TIGR03399">
    <property type="entry name" value="RNA_3prim_cycl"/>
    <property type="match status" value="1"/>
</dbReference>
<dbReference type="Gene3D" id="3.30.360.20">
    <property type="entry name" value="RNA 3'-terminal phosphate cyclase, insert domain"/>
    <property type="match status" value="1"/>
</dbReference>
<dbReference type="Gene3D" id="3.65.10.20">
    <property type="entry name" value="RNA 3'-terminal phosphate cyclase domain"/>
    <property type="match status" value="1"/>
</dbReference>
<dbReference type="OrthoDB" id="25029at2759"/>
<comment type="similarity">
    <text evidence="1">Belongs to the RNA 3'-terminal cyclase family. Type 1 subfamily.</text>
</comment>
<keyword evidence="5" id="KW-0547">Nucleotide-binding</keyword>
<dbReference type="InterPro" id="IPR023797">
    <property type="entry name" value="RNA3'_phos_cyclase_dom"/>
</dbReference>
<name>A0A8J1UX93_OWEFU</name>
<dbReference type="GO" id="GO:0000166">
    <property type="term" value="F:nucleotide binding"/>
    <property type="evidence" value="ECO:0007669"/>
    <property type="project" value="UniProtKB-KW"/>
</dbReference>
<dbReference type="Pfam" id="PF05189">
    <property type="entry name" value="RTC_insert"/>
    <property type="match status" value="1"/>
</dbReference>
<gene>
    <name evidence="9" type="ORF">OFUS_LOCUS477</name>
</gene>
<dbReference type="PANTHER" id="PTHR11096:SF0">
    <property type="entry name" value="RNA 3'-TERMINAL PHOSPHATE CYCLASE"/>
    <property type="match status" value="1"/>
</dbReference>
<sequence>MCEASDPGHIAIIDGSVLEGGGQILRNAAALSCLLVKRITVNNVRSSRSNPGLRPQHLMGLKLVAELCGGDLQGGAVGSRTVTLTPGKRIRAGSYCADTGTAGSICLLLQAALPCLLFGDGPSTLTLKGGTNAQMAPQIDYFTMVFGPIAERFGVKFDCDIVKRGYYPKGGGEVRITIHPIKQLNAVDMTDLGKVDSISGRAFVAGALPKKVADIMANSARDHLKKRFTNVSVDIESVKEAENRAVGTGAGIIVSAKSTNGCIHAGSALGKKGIPSEDVAKTACDMLTKSLMYGGTVDEYLQDQLIILMALAKGKSRISCGPISLHTKTAIHIAQMLTQVKFQVIDDQDDVNFIECEGMGLVNSFL</sequence>
<protein>
    <recommendedName>
        <fullName evidence="3">RNA 3'-terminal phosphate cyclase</fullName>
        <ecNumber evidence="2">6.5.1.4</ecNumber>
    </recommendedName>
    <alternativeName>
        <fullName evidence="7">RNA terminal phosphate cyclase domain-containing protein 1</fullName>
    </alternativeName>
</protein>
<evidence type="ECO:0000256" key="5">
    <source>
        <dbReference type="ARBA" id="ARBA00022741"/>
    </source>
</evidence>
<evidence type="ECO:0000256" key="4">
    <source>
        <dbReference type="ARBA" id="ARBA00022598"/>
    </source>
</evidence>
<dbReference type="Pfam" id="PF01137">
    <property type="entry name" value="RTC"/>
    <property type="match status" value="1"/>
</dbReference>